<comment type="caution">
    <text evidence="2">The sequence shown here is derived from an EMBL/GenBank/DDBJ whole genome shotgun (WGS) entry which is preliminary data.</text>
</comment>
<evidence type="ECO:0000313" key="3">
    <source>
        <dbReference type="Proteomes" id="UP000287651"/>
    </source>
</evidence>
<evidence type="ECO:0000313" key="2">
    <source>
        <dbReference type="EMBL" id="RRT71238.1"/>
    </source>
</evidence>
<feature type="region of interest" description="Disordered" evidence="1">
    <location>
        <begin position="207"/>
        <end position="226"/>
    </location>
</feature>
<dbReference type="Proteomes" id="UP000287651">
    <property type="component" value="Unassembled WGS sequence"/>
</dbReference>
<dbReference type="EMBL" id="AMZH03003763">
    <property type="protein sequence ID" value="RRT71238.1"/>
    <property type="molecule type" value="Genomic_DNA"/>
</dbReference>
<protein>
    <submittedName>
        <fullName evidence="2">Uncharacterized protein</fullName>
    </submittedName>
</protein>
<reference evidence="2 3" key="1">
    <citation type="journal article" date="2014" name="Agronomy (Basel)">
        <title>A Draft Genome Sequence for Ensete ventricosum, the Drought-Tolerant Tree Against Hunger.</title>
        <authorList>
            <person name="Harrison J."/>
            <person name="Moore K.A."/>
            <person name="Paszkiewicz K."/>
            <person name="Jones T."/>
            <person name="Grant M."/>
            <person name="Ambacheew D."/>
            <person name="Muzemil S."/>
            <person name="Studholme D.J."/>
        </authorList>
    </citation>
    <scope>NUCLEOTIDE SEQUENCE [LARGE SCALE GENOMIC DNA]</scope>
</reference>
<proteinExistence type="predicted"/>
<organism evidence="2 3">
    <name type="scientific">Ensete ventricosum</name>
    <name type="common">Abyssinian banana</name>
    <name type="synonym">Musa ensete</name>
    <dbReference type="NCBI Taxonomy" id="4639"/>
    <lineage>
        <taxon>Eukaryota</taxon>
        <taxon>Viridiplantae</taxon>
        <taxon>Streptophyta</taxon>
        <taxon>Embryophyta</taxon>
        <taxon>Tracheophyta</taxon>
        <taxon>Spermatophyta</taxon>
        <taxon>Magnoliopsida</taxon>
        <taxon>Liliopsida</taxon>
        <taxon>Zingiberales</taxon>
        <taxon>Musaceae</taxon>
        <taxon>Ensete</taxon>
    </lineage>
</organism>
<dbReference type="AlphaFoldDB" id="A0A427A4Z9"/>
<gene>
    <name evidence="2" type="ORF">B296_00013452</name>
</gene>
<evidence type="ECO:0000256" key="1">
    <source>
        <dbReference type="SAM" id="MobiDB-lite"/>
    </source>
</evidence>
<accession>A0A427A4Z9</accession>
<sequence length="226" mass="25409">MEPQFDDKADLKRRGQIRSQLSRVCGRLLMVSLRSTLLRGKSRTLIRGQSWELGSGCRAWLPTRLPRRLFLKRATYKHTIPREGAGQVAGGEAAIGRPQRPKLMRDLCQMQSQAKGGLFHALRISDLSEGEPDAPLEACWLTLWNSNRFWANSASAVEFGRGVLNLNLTKQLYGSPSKVLIDRVAKSLAKFPDLAIEEDPFVNLPKDANVPMEEEQRFDNSLPPEN</sequence>
<name>A0A427A4Z9_ENSVE</name>